<gene>
    <name evidence="2" type="ORF">DFH05DRAFT_1173894</name>
</gene>
<organism evidence="2 3">
    <name type="scientific">Lentinula detonsa</name>
    <dbReference type="NCBI Taxonomy" id="2804962"/>
    <lineage>
        <taxon>Eukaryota</taxon>
        <taxon>Fungi</taxon>
        <taxon>Dikarya</taxon>
        <taxon>Basidiomycota</taxon>
        <taxon>Agaricomycotina</taxon>
        <taxon>Agaricomycetes</taxon>
        <taxon>Agaricomycetidae</taxon>
        <taxon>Agaricales</taxon>
        <taxon>Marasmiineae</taxon>
        <taxon>Omphalotaceae</taxon>
        <taxon>Lentinula</taxon>
    </lineage>
</organism>
<evidence type="ECO:0000256" key="1">
    <source>
        <dbReference type="SAM" id="MobiDB-lite"/>
    </source>
</evidence>
<feature type="region of interest" description="Disordered" evidence="1">
    <location>
        <begin position="116"/>
        <end position="186"/>
    </location>
</feature>
<feature type="region of interest" description="Disordered" evidence="1">
    <location>
        <begin position="64"/>
        <end position="95"/>
    </location>
</feature>
<dbReference type="EMBL" id="JANVFU010000007">
    <property type="protein sequence ID" value="KAJ3744313.1"/>
    <property type="molecule type" value="Genomic_DNA"/>
</dbReference>
<proteinExistence type="predicted"/>
<dbReference type="Proteomes" id="UP001142393">
    <property type="component" value="Unassembled WGS sequence"/>
</dbReference>
<accession>A0A9W8TXQ3</accession>
<dbReference type="AlphaFoldDB" id="A0A9W8TXQ3"/>
<sequence length="186" mass="19688">MLTVDTTGTDLPERPKSPWTPSYSVTRQGSQIFNEVKDQLGESEQLPQGVESSTNVFEDPNVPLIEESAPAGPSAEAFPVSGHSDEIDGDSVGNTLTVSKDRKRLESTTSSLFFPGGWFSKTPAGRTSLDNAQGEISSPKVMSPIEGRPSVDLLGGSSAPSSAPADAADEGTDDDKEKKGKWCLIM</sequence>
<keyword evidence="3" id="KW-1185">Reference proteome</keyword>
<evidence type="ECO:0000313" key="2">
    <source>
        <dbReference type="EMBL" id="KAJ3744313.1"/>
    </source>
</evidence>
<feature type="compositionally biased region" description="Low complexity" evidence="1">
    <location>
        <begin position="157"/>
        <end position="166"/>
    </location>
</feature>
<feature type="region of interest" description="Disordered" evidence="1">
    <location>
        <begin position="1"/>
        <end position="26"/>
    </location>
</feature>
<evidence type="ECO:0000313" key="3">
    <source>
        <dbReference type="Proteomes" id="UP001142393"/>
    </source>
</evidence>
<comment type="caution">
    <text evidence="2">The sequence shown here is derived from an EMBL/GenBank/DDBJ whole genome shotgun (WGS) entry which is preliminary data.</text>
</comment>
<reference evidence="2 3" key="1">
    <citation type="journal article" date="2023" name="Proc. Natl. Acad. Sci. U.S.A.">
        <title>A global phylogenomic analysis of the shiitake genus Lentinula.</title>
        <authorList>
            <person name="Sierra-Patev S."/>
            <person name="Min B."/>
            <person name="Naranjo-Ortiz M."/>
            <person name="Looney B."/>
            <person name="Konkel Z."/>
            <person name="Slot J.C."/>
            <person name="Sakamoto Y."/>
            <person name="Steenwyk J.L."/>
            <person name="Rokas A."/>
            <person name="Carro J."/>
            <person name="Camarero S."/>
            <person name="Ferreira P."/>
            <person name="Molpeceres G."/>
            <person name="Ruiz-Duenas F.J."/>
            <person name="Serrano A."/>
            <person name="Henrissat B."/>
            <person name="Drula E."/>
            <person name="Hughes K.W."/>
            <person name="Mata J.L."/>
            <person name="Ishikawa N.K."/>
            <person name="Vargas-Isla R."/>
            <person name="Ushijima S."/>
            <person name="Smith C.A."/>
            <person name="Donoghue J."/>
            <person name="Ahrendt S."/>
            <person name="Andreopoulos W."/>
            <person name="He G."/>
            <person name="LaButti K."/>
            <person name="Lipzen A."/>
            <person name="Ng V."/>
            <person name="Riley R."/>
            <person name="Sandor L."/>
            <person name="Barry K."/>
            <person name="Martinez A.T."/>
            <person name="Xiao Y."/>
            <person name="Gibbons J.G."/>
            <person name="Terashima K."/>
            <person name="Grigoriev I.V."/>
            <person name="Hibbett D."/>
        </authorList>
    </citation>
    <scope>NUCLEOTIDE SEQUENCE [LARGE SCALE GENOMIC DNA]</scope>
    <source>
        <strain evidence="2 3">TFB7810</strain>
    </source>
</reference>
<protein>
    <submittedName>
        <fullName evidence="2">Uncharacterized protein</fullName>
    </submittedName>
</protein>
<feature type="compositionally biased region" description="Low complexity" evidence="1">
    <location>
        <begin position="66"/>
        <end position="77"/>
    </location>
</feature>
<name>A0A9W8TXQ3_9AGAR</name>